<protein>
    <recommendedName>
        <fullName evidence="2">DUF6546 domain-containing protein</fullName>
    </recommendedName>
</protein>
<sequence length="443" mass="50145">MALVKRIDLRIALREYDCKECDRKEDPATIKHNNAIFTKAMTTLLQTLSQWKPASGEAAEGIELRIKPMSSSDSQHEYPSNPQLPISRPYTESHKQAFRNRQISSSGACTRMLGSVLQMDSEVWDSIAKVPVVTSFSISCLSYRALAASTAERLMSCLNRLEEVIYEYWEFIDPAPSATVDRQARADGAKGLLRCLPSSVRSLTVWRSHLFIQGTDPDLILKTFPDLSAAALEASYDRKNVAFSFNIWADAFFGGHLRKPDEPDGFGRRRQWKDLERLALNFDNTIRAHEPAIHDNPKVLGSFLANVARAIEDMPSLRLMEIWAHSGPHCLIRYEVSDSETKLTIVAEFDVELSKAVLKAWRRVADKHTRASLVWEVKRRGDQEDEGDHEEEGDHEDEGDNEEEGDHGDEGDHEDEGFLDFPLNFMNNLKLGKLIFPTLAELQ</sequence>
<dbReference type="EMBL" id="QAPF01000228">
    <property type="protein sequence ID" value="TEA12884.1"/>
    <property type="molecule type" value="Genomic_DNA"/>
</dbReference>
<dbReference type="InterPro" id="IPR046676">
    <property type="entry name" value="DUF6546"/>
</dbReference>
<keyword evidence="4" id="KW-1185">Reference proteome</keyword>
<evidence type="ECO:0000256" key="1">
    <source>
        <dbReference type="SAM" id="MobiDB-lite"/>
    </source>
</evidence>
<organism evidence="3 4">
    <name type="scientific">Colletotrichum sidae</name>
    <dbReference type="NCBI Taxonomy" id="1347389"/>
    <lineage>
        <taxon>Eukaryota</taxon>
        <taxon>Fungi</taxon>
        <taxon>Dikarya</taxon>
        <taxon>Ascomycota</taxon>
        <taxon>Pezizomycotina</taxon>
        <taxon>Sordariomycetes</taxon>
        <taxon>Hypocreomycetidae</taxon>
        <taxon>Glomerellales</taxon>
        <taxon>Glomerellaceae</taxon>
        <taxon>Colletotrichum</taxon>
        <taxon>Colletotrichum orbiculare species complex</taxon>
    </lineage>
</organism>
<evidence type="ECO:0000313" key="3">
    <source>
        <dbReference type="EMBL" id="TEA12884.1"/>
    </source>
</evidence>
<evidence type="ECO:0000259" key="2">
    <source>
        <dbReference type="Pfam" id="PF20183"/>
    </source>
</evidence>
<proteinExistence type="predicted"/>
<gene>
    <name evidence="3" type="ORF">C8034_v005494</name>
</gene>
<comment type="caution">
    <text evidence="3">The sequence shown here is derived from an EMBL/GenBank/DDBJ whole genome shotgun (WGS) entry which is preliminary data.</text>
</comment>
<feature type="compositionally biased region" description="Acidic residues" evidence="1">
    <location>
        <begin position="383"/>
        <end position="417"/>
    </location>
</feature>
<feature type="region of interest" description="Disordered" evidence="1">
    <location>
        <begin position="379"/>
        <end position="417"/>
    </location>
</feature>
<accession>A0A4R8T6B7</accession>
<dbReference type="Pfam" id="PF20183">
    <property type="entry name" value="DUF6546"/>
    <property type="match status" value="1"/>
</dbReference>
<dbReference type="AlphaFoldDB" id="A0A4R8T6B7"/>
<reference evidence="3 4" key="1">
    <citation type="submission" date="2018-11" db="EMBL/GenBank/DDBJ databases">
        <title>Genome sequence and assembly of Colletotrichum sidae.</title>
        <authorList>
            <person name="Gan P."/>
            <person name="Shirasu K."/>
        </authorList>
    </citation>
    <scope>NUCLEOTIDE SEQUENCE [LARGE SCALE GENOMIC DNA]</scope>
    <source>
        <strain evidence="3 4">CBS 518.97</strain>
    </source>
</reference>
<name>A0A4R8T6B7_9PEZI</name>
<feature type="domain" description="DUF6546" evidence="2">
    <location>
        <begin position="196"/>
        <end position="379"/>
    </location>
</feature>
<dbReference type="Proteomes" id="UP000295604">
    <property type="component" value="Unassembled WGS sequence"/>
</dbReference>
<evidence type="ECO:0000313" key="4">
    <source>
        <dbReference type="Proteomes" id="UP000295604"/>
    </source>
</evidence>